<dbReference type="SMART" id="SM00448">
    <property type="entry name" value="REC"/>
    <property type="match status" value="1"/>
</dbReference>
<dbReference type="PROSITE" id="PS01124">
    <property type="entry name" value="HTH_ARAC_FAMILY_2"/>
    <property type="match status" value="1"/>
</dbReference>
<evidence type="ECO:0000256" key="7">
    <source>
        <dbReference type="ARBA" id="ARBA00023163"/>
    </source>
</evidence>
<dbReference type="InterPro" id="IPR018060">
    <property type="entry name" value="HTH_AraC"/>
</dbReference>
<evidence type="ECO:0000256" key="5">
    <source>
        <dbReference type="ARBA" id="ARBA00023015"/>
    </source>
</evidence>
<dbReference type="Pfam" id="PF12833">
    <property type="entry name" value="HTH_18"/>
    <property type="match status" value="1"/>
</dbReference>
<organism evidence="12 13">
    <name type="scientific">Cohnella zeiphila</name>
    <dbReference type="NCBI Taxonomy" id="2761120"/>
    <lineage>
        <taxon>Bacteria</taxon>
        <taxon>Bacillati</taxon>
        <taxon>Bacillota</taxon>
        <taxon>Bacilli</taxon>
        <taxon>Bacillales</taxon>
        <taxon>Paenibacillaceae</taxon>
        <taxon>Cohnella</taxon>
    </lineage>
</organism>
<dbReference type="GO" id="GO:0000160">
    <property type="term" value="P:phosphorelay signal transduction system"/>
    <property type="evidence" value="ECO:0007669"/>
    <property type="project" value="UniProtKB-KW"/>
</dbReference>
<evidence type="ECO:0000313" key="13">
    <source>
        <dbReference type="Proteomes" id="UP000564644"/>
    </source>
</evidence>
<evidence type="ECO:0000259" key="11">
    <source>
        <dbReference type="PROSITE" id="PS50110"/>
    </source>
</evidence>
<dbReference type="SMART" id="SM00342">
    <property type="entry name" value="HTH_ARAC"/>
    <property type="match status" value="1"/>
</dbReference>
<evidence type="ECO:0000256" key="2">
    <source>
        <dbReference type="ARBA" id="ARBA00022490"/>
    </source>
</evidence>
<comment type="subcellular location">
    <subcellularLocation>
        <location evidence="1">Cytoplasm</location>
    </subcellularLocation>
</comment>
<dbReference type="RefSeq" id="WP_185130978.1">
    <property type="nucleotide sequence ID" value="NZ_JACJVO010000025.1"/>
</dbReference>
<keyword evidence="5" id="KW-0805">Transcription regulation</keyword>
<evidence type="ECO:0000256" key="4">
    <source>
        <dbReference type="ARBA" id="ARBA00023012"/>
    </source>
</evidence>
<dbReference type="GO" id="GO:0043565">
    <property type="term" value="F:sequence-specific DNA binding"/>
    <property type="evidence" value="ECO:0007669"/>
    <property type="project" value="InterPro"/>
</dbReference>
<dbReference type="GO" id="GO:0003700">
    <property type="term" value="F:DNA-binding transcription factor activity"/>
    <property type="evidence" value="ECO:0007669"/>
    <property type="project" value="InterPro"/>
</dbReference>
<dbReference type="InterPro" id="IPR001789">
    <property type="entry name" value="Sig_transdc_resp-reg_receiver"/>
</dbReference>
<dbReference type="Pfam" id="PF00072">
    <property type="entry name" value="Response_reg"/>
    <property type="match status" value="1"/>
</dbReference>
<keyword evidence="4" id="KW-0902">Two-component regulatory system</keyword>
<dbReference type="PRINTS" id="PR00032">
    <property type="entry name" value="HTHARAC"/>
</dbReference>
<dbReference type="SUPFAM" id="SSF46689">
    <property type="entry name" value="Homeodomain-like"/>
    <property type="match status" value="2"/>
</dbReference>
<dbReference type="PROSITE" id="PS00041">
    <property type="entry name" value="HTH_ARAC_FAMILY_1"/>
    <property type="match status" value="1"/>
</dbReference>
<evidence type="ECO:0000256" key="3">
    <source>
        <dbReference type="ARBA" id="ARBA00022553"/>
    </source>
</evidence>
<dbReference type="InterPro" id="IPR051552">
    <property type="entry name" value="HptR"/>
</dbReference>
<dbReference type="InterPro" id="IPR011006">
    <property type="entry name" value="CheY-like_superfamily"/>
</dbReference>
<dbReference type="Pfam" id="PF17853">
    <property type="entry name" value="GGDEF_2"/>
    <property type="match status" value="1"/>
</dbReference>
<evidence type="ECO:0000256" key="8">
    <source>
        <dbReference type="PROSITE-ProRule" id="PRU00169"/>
    </source>
</evidence>
<dbReference type="Gene3D" id="1.10.10.60">
    <property type="entry name" value="Homeodomain-like"/>
    <property type="match status" value="2"/>
</dbReference>
<keyword evidence="7" id="KW-0804">Transcription</keyword>
<keyword evidence="3 8" id="KW-0597">Phosphoprotein</keyword>
<keyword evidence="9" id="KW-0175">Coiled coil</keyword>
<evidence type="ECO:0000256" key="9">
    <source>
        <dbReference type="SAM" id="Coils"/>
    </source>
</evidence>
<dbReference type="GO" id="GO:0005737">
    <property type="term" value="C:cytoplasm"/>
    <property type="evidence" value="ECO:0007669"/>
    <property type="project" value="UniProtKB-SubCell"/>
</dbReference>
<feature type="modified residue" description="4-aspartylphosphate" evidence="8">
    <location>
        <position position="55"/>
    </location>
</feature>
<dbReference type="Gene3D" id="3.40.50.2300">
    <property type="match status" value="1"/>
</dbReference>
<feature type="coiled-coil region" evidence="9">
    <location>
        <begin position="109"/>
        <end position="136"/>
    </location>
</feature>
<sequence length="541" mass="61919">MRKVWIVDDEEWTRISIREQIDWAALGMEVAGEARNGRAALEGIRQSPPDILLTDIRMPVMDGMALLEQVHQEFPGIVPIVLSGYSEFEYAKKAIVYGVFDYILKPIDEEQLAATLRRAAERLNEEDNRKNELVEMKIRINESGPLTKERALTRLVTEPGLGEEARRQALRKGGFAEEPEGRRQALAFEAANFADVATRKYGGDEGLASFALLNVLEELLQPFGRGVFFRRFGRQNEFVWLRAIPAEEDESEFDGFFGKLEGMLARLTELTGFRLYAGVGREFASLRGASGSYAEANEAVRNAGIVHRGPIVHSDEVSGRNEYYRYPVDKEKMLLHCLENGYKEQALDMIDELFREWTGSETIHPGSIRETMDELKVGIRKMLKKHGVALEQVTGEAAYDADGAEYRSFERMRQRLVRTIERVSDYMSASRKVGARKAIEDIVQYLQRHYAEEISLHAVSERFHLNPAYLSRLFKSETGQTFNDYLSRVRLDATVELLRNEQLKVSDIASLVGYENANYFLKKFKDFYGCTPSEYRNRHFR</sequence>
<dbReference type="PROSITE" id="PS50110">
    <property type="entry name" value="RESPONSE_REGULATORY"/>
    <property type="match status" value="1"/>
</dbReference>
<dbReference type="SUPFAM" id="SSF52172">
    <property type="entry name" value="CheY-like"/>
    <property type="match status" value="1"/>
</dbReference>
<dbReference type="PANTHER" id="PTHR42713">
    <property type="entry name" value="HISTIDINE KINASE-RELATED"/>
    <property type="match status" value="1"/>
</dbReference>
<comment type="caution">
    <text evidence="12">The sequence shown here is derived from an EMBL/GenBank/DDBJ whole genome shotgun (WGS) entry which is preliminary data.</text>
</comment>
<dbReference type="Proteomes" id="UP000564644">
    <property type="component" value="Unassembled WGS sequence"/>
</dbReference>
<feature type="domain" description="HTH araC/xylS-type" evidence="10">
    <location>
        <begin position="440"/>
        <end position="538"/>
    </location>
</feature>
<dbReference type="AlphaFoldDB" id="A0A7X0VYU8"/>
<evidence type="ECO:0000256" key="6">
    <source>
        <dbReference type="ARBA" id="ARBA00023125"/>
    </source>
</evidence>
<keyword evidence="6" id="KW-0238">DNA-binding</keyword>
<name>A0A7X0VYU8_9BACL</name>
<dbReference type="InterPro" id="IPR018062">
    <property type="entry name" value="HTH_AraC-typ_CS"/>
</dbReference>
<dbReference type="InterPro" id="IPR020449">
    <property type="entry name" value="Tscrpt_reg_AraC-type_HTH"/>
</dbReference>
<protein>
    <submittedName>
        <fullName evidence="12">Response regulator</fullName>
    </submittedName>
</protein>
<gene>
    <name evidence="12" type="ORF">H7C18_20530</name>
</gene>
<evidence type="ECO:0000259" key="10">
    <source>
        <dbReference type="PROSITE" id="PS01124"/>
    </source>
</evidence>
<reference evidence="12 13" key="1">
    <citation type="submission" date="2020-08" db="EMBL/GenBank/DDBJ databases">
        <title>Cohnella phylogeny.</title>
        <authorList>
            <person name="Dunlap C."/>
        </authorList>
    </citation>
    <scope>NUCLEOTIDE SEQUENCE [LARGE SCALE GENOMIC DNA]</scope>
    <source>
        <strain evidence="12 13">CBP 2801</strain>
    </source>
</reference>
<accession>A0A7X0VYU8</accession>
<evidence type="ECO:0000313" key="12">
    <source>
        <dbReference type="EMBL" id="MBB6733313.1"/>
    </source>
</evidence>
<dbReference type="PANTHER" id="PTHR42713:SF3">
    <property type="entry name" value="TRANSCRIPTIONAL REGULATORY PROTEIN HPTR"/>
    <property type="match status" value="1"/>
</dbReference>
<evidence type="ECO:0000256" key="1">
    <source>
        <dbReference type="ARBA" id="ARBA00004496"/>
    </source>
</evidence>
<dbReference type="EMBL" id="JACJVO010000025">
    <property type="protein sequence ID" value="MBB6733313.1"/>
    <property type="molecule type" value="Genomic_DNA"/>
</dbReference>
<dbReference type="InterPro" id="IPR041522">
    <property type="entry name" value="CdaR_GGDEF"/>
</dbReference>
<keyword evidence="13" id="KW-1185">Reference proteome</keyword>
<dbReference type="CDD" id="cd17536">
    <property type="entry name" value="REC_YesN-like"/>
    <property type="match status" value="1"/>
</dbReference>
<proteinExistence type="predicted"/>
<keyword evidence="2" id="KW-0963">Cytoplasm</keyword>
<dbReference type="InterPro" id="IPR009057">
    <property type="entry name" value="Homeodomain-like_sf"/>
</dbReference>
<feature type="domain" description="Response regulatory" evidence="11">
    <location>
        <begin position="3"/>
        <end position="120"/>
    </location>
</feature>